<organism evidence="1 2">
    <name type="scientific">Triticum urartu</name>
    <name type="common">Red wild einkorn</name>
    <name type="synonym">Crithodium urartu</name>
    <dbReference type="NCBI Taxonomy" id="4572"/>
    <lineage>
        <taxon>Eukaryota</taxon>
        <taxon>Viridiplantae</taxon>
        <taxon>Streptophyta</taxon>
        <taxon>Embryophyta</taxon>
        <taxon>Tracheophyta</taxon>
        <taxon>Spermatophyta</taxon>
        <taxon>Magnoliopsida</taxon>
        <taxon>Liliopsida</taxon>
        <taxon>Poales</taxon>
        <taxon>Poaceae</taxon>
        <taxon>BOP clade</taxon>
        <taxon>Pooideae</taxon>
        <taxon>Triticodae</taxon>
        <taxon>Triticeae</taxon>
        <taxon>Triticinae</taxon>
        <taxon>Triticum</taxon>
    </lineage>
</organism>
<evidence type="ECO:0000313" key="2">
    <source>
        <dbReference type="Proteomes" id="UP000015106"/>
    </source>
</evidence>
<reference evidence="2" key="1">
    <citation type="journal article" date="2013" name="Nature">
        <title>Draft genome of the wheat A-genome progenitor Triticum urartu.</title>
        <authorList>
            <person name="Ling H.Q."/>
            <person name="Zhao S."/>
            <person name="Liu D."/>
            <person name="Wang J."/>
            <person name="Sun H."/>
            <person name="Zhang C."/>
            <person name="Fan H."/>
            <person name="Li D."/>
            <person name="Dong L."/>
            <person name="Tao Y."/>
            <person name="Gao C."/>
            <person name="Wu H."/>
            <person name="Li Y."/>
            <person name="Cui Y."/>
            <person name="Guo X."/>
            <person name="Zheng S."/>
            <person name="Wang B."/>
            <person name="Yu K."/>
            <person name="Liang Q."/>
            <person name="Yang W."/>
            <person name="Lou X."/>
            <person name="Chen J."/>
            <person name="Feng M."/>
            <person name="Jian J."/>
            <person name="Zhang X."/>
            <person name="Luo G."/>
            <person name="Jiang Y."/>
            <person name="Liu J."/>
            <person name="Wang Z."/>
            <person name="Sha Y."/>
            <person name="Zhang B."/>
            <person name="Wu H."/>
            <person name="Tang D."/>
            <person name="Shen Q."/>
            <person name="Xue P."/>
            <person name="Zou S."/>
            <person name="Wang X."/>
            <person name="Liu X."/>
            <person name="Wang F."/>
            <person name="Yang Y."/>
            <person name="An X."/>
            <person name="Dong Z."/>
            <person name="Zhang K."/>
            <person name="Zhang X."/>
            <person name="Luo M.C."/>
            <person name="Dvorak J."/>
            <person name="Tong Y."/>
            <person name="Wang J."/>
            <person name="Yang H."/>
            <person name="Li Z."/>
            <person name="Wang D."/>
            <person name="Zhang A."/>
            <person name="Wang J."/>
        </authorList>
    </citation>
    <scope>NUCLEOTIDE SEQUENCE</scope>
    <source>
        <strain evidence="2">cv. G1812</strain>
    </source>
</reference>
<reference evidence="1" key="2">
    <citation type="submission" date="2018-03" db="EMBL/GenBank/DDBJ databases">
        <title>The Triticum urartu genome reveals the dynamic nature of wheat genome evolution.</title>
        <authorList>
            <person name="Ling H."/>
            <person name="Ma B."/>
            <person name="Shi X."/>
            <person name="Liu H."/>
            <person name="Dong L."/>
            <person name="Sun H."/>
            <person name="Cao Y."/>
            <person name="Gao Q."/>
            <person name="Zheng S."/>
            <person name="Li Y."/>
            <person name="Yu Y."/>
            <person name="Du H."/>
            <person name="Qi M."/>
            <person name="Li Y."/>
            <person name="Yu H."/>
            <person name="Cui Y."/>
            <person name="Wang N."/>
            <person name="Chen C."/>
            <person name="Wu H."/>
            <person name="Zhao Y."/>
            <person name="Zhang J."/>
            <person name="Li Y."/>
            <person name="Zhou W."/>
            <person name="Zhang B."/>
            <person name="Hu W."/>
            <person name="Eijk M."/>
            <person name="Tang J."/>
            <person name="Witsenboer H."/>
            <person name="Zhao S."/>
            <person name="Li Z."/>
            <person name="Zhang A."/>
            <person name="Wang D."/>
            <person name="Liang C."/>
        </authorList>
    </citation>
    <scope>NUCLEOTIDE SEQUENCE [LARGE SCALE GENOMIC DNA]</scope>
    <source>
        <strain evidence="1">cv. G1812</strain>
    </source>
</reference>
<dbReference type="EnsemblPlants" id="TuG1812G0700000061.01.T01">
    <property type="protein sequence ID" value="TuG1812G0700000061.01.T01.cds465134"/>
    <property type="gene ID" value="TuG1812G0700000061.01"/>
</dbReference>
<proteinExistence type="predicted"/>
<name>A0A8R7QXF1_TRIUA</name>
<accession>A0A8R7QXF1</accession>
<dbReference type="Proteomes" id="UP000015106">
    <property type="component" value="Chromosome 7"/>
</dbReference>
<reference evidence="1" key="3">
    <citation type="submission" date="2022-06" db="UniProtKB">
        <authorList>
            <consortium name="EnsemblPlants"/>
        </authorList>
    </citation>
    <scope>IDENTIFICATION</scope>
</reference>
<dbReference type="AlphaFoldDB" id="A0A8R7QXF1"/>
<keyword evidence="2" id="KW-1185">Reference proteome</keyword>
<protein>
    <submittedName>
        <fullName evidence="1">Uncharacterized protein</fullName>
    </submittedName>
</protein>
<sequence length="69" mass="7898">MPTVFKYMGEARMVDDYVLGWPLRGRPKQTPSGFRCTPSVPVFVSVAKLENCTLWYIKLVAEFTCSYES</sequence>
<evidence type="ECO:0000313" key="1">
    <source>
        <dbReference type="EnsemblPlants" id="TuG1812G0700000061.01.T01.cds465134"/>
    </source>
</evidence>
<dbReference type="Gramene" id="TuG1812G0700000061.01.T01">
    <property type="protein sequence ID" value="TuG1812G0700000061.01.T01.cds465134"/>
    <property type="gene ID" value="TuG1812G0700000061.01"/>
</dbReference>